<keyword evidence="3" id="KW-1185">Reference proteome</keyword>
<reference evidence="2" key="3">
    <citation type="submission" date="2025-09" db="UniProtKB">
        <authorList>
            <consortium name="Ensembl"/>
        </authorList>
    </citation>
    <scope>IDENTIFICATION</scope>
</reference>
<dbReference type="InParanoid" id="A0A672GHB8"/>
<dbReference type="PROSITE" id="PS50994">
    <property type="entry name" value="INTEGRASE"/>
    <property type="match status" value="1"/>
</dbReference>
<name>A0A672GHB8_SALFA</name>
<dbReference type="SUPFAM" id="SSF53098">
    <property type="entry name" value="Ribonuclease H-like"/>
    <property type="match status" value="2"/>
</dbReference>
<sequence>MALMKEGIGQAHIYTDSWSVANGLLTWMPTWHKNNWTIHNKKYGENSYGLTFGKSAEATGLAQWAHEKAGHWVIKGTMLWAQDHGIGLMEDHVKSVLSKCERCQHQRKGQPQRLQGQIHRGKAPGQIWQVDFIGPLPWSAGSRYVCTAVDTYSGLGVLMTVLSLQA</sequence>
<dbReference type="InterPro" id="IPR036397">
    <property type="entry name" value="RNaseH_sf"/>
</dbReference>
<evidence type="ECO:0000313" key="2">
    <source>
        <dbReference type="Ensembl" id="ENSSFAP00005018186.1"/>
    </source>
</evidence>
<evidence type="ECO:0000313" key="3">
    <source>
        <dbReference type="Proteomes" id="UP000472267"/>
    </source>
</evidence>
<dbReference type="Gene3D" id="3.30.420.10">
    <property type="entry name" value="Ribonuclease H-like superfamily/Ribonuclease H"/>
    <property type="match status" value="2"/>
</dbReference>
<dbReference type="InterPro" id="IPR012337">
    <property type="entry name" value="RNaseH-like_sf"/>
</dbReference>
<protein>
    <recommendedName>
        <fullName evidence="1">Integrase catalytic domain-containing protein</fullName>
    </recommendedName>
</protein>
<dbReference type="AlphaFoldDB" id="A0A672GHB8"/>
<dbReference type="GO" id="GO:0015074">
    <property type="term" value="P:DNA integration"/>
    <property type="evidence" value="ECO:0007669"/>
    <property type="project" value="InterPro"/>
</dbReference>
<evidence type="ECO:0000259" key="1">
    <source>
        <dbReference type="PROSITE" id="PS50994"/>
    </source>
</evidence>
<dbReference type="GO" id="GO:0003676">
    <property type="term" value="F:nucleic acid binding"/>
    <property type="evidence" value="ECO:0007669"/>
    <property type="project" value="InterPro"/>
</dbReference>
<proteinExistence type="predicted"/>
<reference evidence="2" key="1">
    <citation type="submission" date="2019-06" db="EMBL/GenBank/DDBJ databases">
        <authorList>
            <consortium name="Wellcome Sanger Institute Data Sharing"/>
        </authorList>
    </citation>
    <scope>NUCLEOTIDE SEQUENCE [LARGE SCALE GENOMIC DNA]</scope>
</reference>
<dbReference type="InterPro" id="IPR001584">
    <property type="entry name" value="Integrase_cat-core"/>
</dbReference>
<dbReference type="OMA" id="QNRTQEH"/>
<accession>A0A672GHB8</accession>
<dbReference type="Proteomes" id="UP000472267">
    <property type="component" value="Chromosome 13"/>
</dbReference>
<feature type="domain" description="Integrase catalytic" evidence="1">
    <location>
        <begin position="120"/>
        <end position="166"/>
    </location>
</feature>
<organism evidence="2 3">
    <name type="scientific">Salarias fasciatus</name>
    <name type="common">Jewelled blenny</name>
    <name type="synonym">Blennius fasciatus</name>
    <dbReference type="NCBI Taxonomy" id="181472"/>
    <lineage>
        <taxon>Eukaryota</taxon>
        <taxon>Metazoa</taxon>
        <taxon>Chordata</taxon>
        <taxon>Craniata</taxon>
        <taxon>Vertebrata</taxon>
        <taxon>Euteleostomi</taxon>
        <taxon>Actinopterygii</taxon>
        <taxon>Neopterygii</taxon>
        <taxon>Teleostei</taxon>
        <taxon>Neoteleostei</taxon>
        <taxon>Acanthomorphata</taxon>
        <taxon>Ovalentaria</taxon>
        <taxon>Blenniimorphae</taxon>
        <taxon>Blenniiformes</taxon>
        <taxon>Blennioidei</taxon>
        <taxon>Blenniidae</taxon>
        <taxon>Salariinae</taxon>
        <taxon>Salarias</taxon>
    </lineage>
</organism>
<dbReference type="Ensembl" id="ENSSFAT00005018917.1">
    <property type="protein sequence ID" value="ENSSFAP00005018186.1"/>
    <property type="gene ID" value="ENSSFAG00005009618.1"/>
</dbReference>
<reference evidence="2" key="2">
    <citation type="submission" date="2025-08" db="UniProtKB">
        <authorList>
            <consortium name="Ensembl"/>
        </authorList>
    </citation>
    <scope>IDENTIFICATION</scope>
</reference>